<protein>
    <submittedName>
        <fullName evidence="2">Cellulose biosynthesis protein BcsS</fullName>
    </submittedName>
</protein>
<dbReference type="EMBL" id="QKQP01000001">
    <property type="protein sequence ID" value="PZD81830.1"/>
    <property type="molecule type" value="Genomic_DNA"/>
</dbReference>
<dbReference type="AlphaFoldDB" id="A0A2W1K5R1"/>
<evidence type="ECO:0000313" key="3">
    <source>
        <dbReference type="Proteomes" id="UP000248886"/>
    </source>
</evidence>
<sequence length="240" mass="26152">MGERSLKRCLVSSSLVFFLLLPAVAAAQDLLLGGVQWGPQNSYSYLGGVLPVAGGQLGKGWFVTAFASYLTYQYRSGNPIELVQTNAPGFNAGLGYTWKGASYALALSGSVGDQYFSVTPHDLPNAPSPRPEGNVADFTPQIQARYDLSHQFYLSTIDNYSFGQSAYWSRFRGGYQPVWWFSVGPEGIIQGGQNYRIRQMGAFASFQLEHGWGMELEGGVTYSSGLDNTGYGGFSFSKTF</sequence>
<evidence type="ECO:0000313" key="2">
    <source>
        <dbReference type="EMBL" id="PZD81830.1"/>
    </source>
</evidence>
<dbReference type="Pfam" id="PF17036">
    <property type="entry name" value="CBP_BcsS"/>
    <property type="match status" value="1"/>
</dbReference>
<gene>
    <name evidence="2" type="ORF">DN052_01780</name>
</gene>
<name>A0A2W1K5R1_ACIFR</name>
<keyword evidence="1" id="KW-0732">Signal</keyword>
<evidence type="ECO:0000256" key="1">
    <source>
        <dbReference type="SAM" id="SignalP"/>
    </source>
</evidence>
<dbReference type="Proteomes" id="UP000248886">
    <property type="component" value="Unassembled WGS sequence"/>
</dbReference>
<dbReference type="RefSeq" id="WP_054608780.1">
    <property type="nucleotide sequence ID" value="NZ_AP025160.1"/>
</dbReference>
<reference evidence="2 3" key="1">
    <citation type="submission" date="2018-06" db="EMBL/GenBank/DDBJ databases">
        <title>Draft sequence of Acidithiobacillus ferrooxidans CCM 4253.</title>
        <authorList>
            <person name="Moya-Beltran A."/>
            <person name="Castro M."/>
            <person name="Covarrubias P.C."/>
            <person name="Issotta F."/>
            <person name="Janiczek O."/>
            <person name="Mandl M."/>
            <person name="Kucera J."/>
            <person name="Quatrini R."/>
        </authorList>
    </citation>
    <scope>NUCLEOTIDE SEQUENCE [LARGE SCALE GENOMIC DNA]</scope>
    <source>
        <strain evidence="2 3">CCM 4253</strain>
    </source>
</reference>
<feature type="chain" id="PRO_5016104112" evidence="1">
    <location>
        <begin position="28"/>
        <end position="240"/>
    </location>
</feature>
<organism evidence="2 3">
    <name type="scientific">Acidithiobacillus ferrooxidans</name>
    <name type="common">Thiobacillus ferrooxidans</name>
    <dbReference type="NCBI Taxonomy" id="920"/>
    <lineage>
        <taxon>Bacteria</taxon>
        <taxon>Pseudomonadati</taxon>
        <taxon>Pseudomonadota</taxon>
        <taxon>Acidithiobacillia</taxon>
        <taxon>Acidithiobacillales</taxon>
        <taxon>Acidithiobacillaceae</taxon>
        <taxon>Acidithiobacillus</taxon>
    </lineage>
</organism>
<dbReference type="OrthoDB" id="7059807at2"/>
<proteinExistence type="predicted"/>
<feature type="signal peptide" evidence="1">
    <location>
        <begin position="1"/>
        <end position="27"/>
    </location>
</feature>
<accession>A0A2W1K5R1</accession>
<dbReference type="InterPro" id="IPR031485">
    <property type="entry name" value="CBP_BcsS"/>
</dbReference>
<comment type="caution">
    <text evidence="2">The sequence shown here is derived from an EMBL/GenBank/DDBJ whole genome shotgun (WGS) entry which is preliminary data.</text>
</comment>